<dbReference type="Proteomes" id="UP000828390">
    <property type="component" value="Unassembled WGS sequence"/>
</dbReference>
<name>A0A9D4FFH0_DREPO</name>
<protein>
    <submittedName>
        <fullName evidence="4">Uncharacterized protein</fullName>
    </submittedName>
</protein>
<feature type="region of interest" description="Disordered" evidence="1">
    <location>
        <begin position="505"/>
        <end position="541"/>
    </location>
</feature>
<gene>
    <name evidence="4" type="ORF">DPMN_149227</name>
</gene>
<feature type="transmembrane region" description="Helical" evidence="2">
    <location>
        <begin position="310"/>
        <end position="337"/>
    </location>
</feature>
<comment type="caution">
    <text evidence="4">The sequence shown here is derived from an EMBL/GenBank/DDBJ whole genome shotgun (WGS) entry which is preliminary data.</text>
</comment>
<feature type="compositionally biased region" description="Polar residues" evidence="1">
    <location>
        <begin position="425"/>
        <end position="435"/>
    </location>
</feature>
<reference evidence="4" key="1">
    <citation type="journal article" date="2019" name="bioRxiv">
        <title>The Genome of the Zebra Mussel, Dreissena polymorpha: A Resource for Invasive Species Research.</title>
        <authorList>
            <person name="McCartney M.A."/>
            <person name="Auch B."/>
            <person name="Kono T."/>
            <person name="Mallez S."/>
            <person name="Zhang Y."/>
            <person name="Obille A."/>
            <person name="Becker A."/>
            <person name="Abrahante J.E."/>
            <person name="Garbe J."/>
            <person name="Badalamenti J.P."/>
            <person name="Herman A."/>
            <person name="Mangelson H."/>
            <person name="Liachko I."/>
            <person name="Sullivan S."/>
            <person name="Sone E.D."/>
            <person name="Koren S."/>
            <person name="Silverstein K.A.T."/>
            <person name="Beckman K.B."/>
            <person name="Gohl D.M."/>
        </authorList>
    </citation>
    <scope>NUCLEOTIDE SEQUENCE</scope>
    <source>
        <strain evidence="4">Duluth1</strain>
        <tissue evidence="4">Whole animal</tissue>
    </source>
</reference>
<feature type="chain" id="PRO_5039127836" evidence="3">
    <location>
        <begin position="40"/>
        <end position="541"/>
    </location>
</feature>
<dbReference type="EMBL" id="JAIWYP010000007">
    <property type="protein sequence ID" value="KAH3795671.1"/>
    <property type="molecule type" value="Genomic_DNA"/>
</dbReference>
<evidence type="ECO:0000256" key="2">
    <source>
        <dbReference type="SAM" id="Phobius"/>
    </source>
</evidence>
<keyword evidence="5" id="KW-1185">Reference proteome</keyword>
<keyword evidence="3" id="KW-0732">Signal</keyword>
<organism evidence="4 5">
    <name type="scientific">Dreissena polymorpha</name>
    <name type="common">Zebra mussel</name>
    <name type="synonym">Mytilus polymorpha</name>
    <dbReference type="NCBI Taxonomy" id="45954"/>
    <lineage>
        <taxon>Eukaryota</taxon>
        <taxon>Metazoa</taxon>
        <taxon>Spiralia</taxon>
        <taxon>Lophotrochozoa</taxon>
        <taxon>Mollusca</taxon>
        <taxon>Bivalvia</taxon>
        <taxon>Autobranchia</taxon>
        <taxon>Heteroconchia</taxon>
        <taxon>Euheterodonta</taxon>
        <taxon>Imparidentia</taxon>
        <taxon>Neoheterodontei</taxon>
        <taxon>Myida</taxon>
        <taxon>Dreissenoidea</taxon>
        <taxon>Dreissenidae</taxon>
        <taxon>Dreissena</taxon>
    </lineage>
</organism>
<feature type="signal peptide" evidence="3">
    <location>
        <begin position="1"/>
        <end position="39"/>
    </location>
</feature>
<reference evidence="4" key="2">
    <citation type="submission" date="2020-11" db="EMBL/GenBank/DDBJ databases">
        <authorList>
            <person name="McCartney M.A."/>
            <person name="Auch B."/>
            <person name="Kono T."/>
            <person name="Mallez S."/>
            <person name="Becker A."/>
            <person name="Gohl D.M."/>
            <person name="Silverstein K.A.T."/>
            <person name="Koren S."/>
            <person name="Bechman K.B."/>
            <person name="Herman A."/>
            <person name="Abrahante J.E."/>
            <person name="Garbe J."/>
        </authorList>
    </citation>
    <scope>NUCLEOTIDE SEQUENCE</scope>
    <source>
        <strain evidence="4">Duluth1</strain>
        <tissue evidence="4">Whole animal</tissue>
    </source>
</reference>
<evidence type="ECO:0000313" key="5">
    <source>
        <dbReference type="Proteomes" id="UP000828390"/>
    </source>
</evidence>
<dbReference type="AlphaFoldDB" id="A0A9D4FFH0"/>
<sequence>MKVITSRTLFGRYQTRTRNMFCLQILPVLLLVCVHRTHGQCEFPTQLQNKVMNSTYATFNGVAFSTSSAPLVFTNINDTWNCYSNDGSNIIFRTQKNSSITISGISFVTHYYLCIHYEIQKEESILFYVISADPAFSTDYVPIINGNLSDSFCSKSVDKAAYHILYNKANIVSAQTTCVEPLIGTFEYGCIGSANETGTIDVCANQTQLKINDTFCSTQSTLKSGSYYCIANTSETVSSGGTFHYQTIYNPSTDIFTCLSATGNTSSRVYFTKTSTTTGRCTSSQSPLNGYNLTVLSDCSPTPVDNGQNLGLIIGLAVGLSALLLLIVGAVLFYFCVYKKDPNAGKPIVENTKPRFEDPDKEDILQDLEVETARSTPVTRDEVTFEAVSPSFISNGKVANGHVKSFSPEGGFSAHQTSSRRDSGIGSTEKSTFGSRPTPRIGLNASKESMVIFNGDEKVISGNDTRIVPNTNPNPRVFHMENFVTGEGPLTLQGLEDEEGDQLAELSPGVNKDSLPYPSLPREKSNLMPPIETADPEKEKD</sequence>
<evidence type="ECO:0000256" key="3">
    <source>
        <dbReference type="SAM" id="SignalP"/>
    </source>
</evidence>
<keyword evidence="2" id="KW-0812">Transmembrane</keyword>
<keyword evidence="2" id="KW-0472">Membrane</keyword>
<evidence type="ECO:0000313" key="4">
    <source>
        <dbReference type="EMBL" id="KAH3795671.1"/>
    </source>
</evidence>
<feature type="region of interest" description="Disordered" evidence="1">
    <location>
        <begin position="404"/>
        <end position="443"/>
    </location>
</feature>
<evidence type="ECO:0000256" key="1">
    <source>
        <dbReference type="SAM" id="MobiDB-lite"/>
    </source>
</evidence>
<accession>A0A9D4FFH0</accession>
<keyword evidence="2" id="KW-1133">Transmembrane helix</keyword>
<proteinExistence type="predicted"/>